<dbReference type="AlphaFoldDB" id="A0A4Z2GS90"/>
<organism evidence="1 2">
    <name type="scientific">Liparis tanakae</name>
    <name type="common">Tanaka's snailfish</name>
    <dbReference type="NCBI Taxonomy" id="230148"/>
    <lineage>
        <taxon>Eukaryota</taxon>
        <taxon>Metazoa</taxon>
        <taxon>Chordata</taxon>
        <taxon>Craniata</taxon>
        <taxon>Vertebrata</taxon>
        <taxon>Euteleostomi</taxon>
        <taxon>Actinopterygii</taxon>
        <taxon>Neopterygii</taxon>
        <taxon>Teleostei</taxon>
        <taxon>Neoteleostei</taxon>
        <taxon>Acanthomorphata</taxon>
        <taxon>Eupercaria</taxon>
        <taxon>Perciformes</taxon>
        <taxon>Cottioidei</taxon>
        <taxon>Cottales</taxon>
        <taxon>Liparidae</taxon>
        <taxon>Liparis</taxon>
    </lineage>
</organism>
<sequence length="177" mass="20273">MRGLNASVAFPPSRGGARDPSRGILGVLLGGSTRRQNSIFINSWHRWNVPEHVRPQGASDEEGRYMSRGVLTVQNDSLTNLEKEKEAFSAGKESRCTLELYCKVNFTSKFHQGHNKKFPNCLDTFLLVTFDQTEKRLNFCTWEYIVNCGRMKADDPISEQLVKTRRPYSVSENRWLN</sequence>
<comment type="caution">
    <text evidence="1">The sequence shown here is derived from an EMBL/GenBank/DDBJ whole genome shotgun (WGS) entry which is preliminary data.</text>
</comment>
<gene>
    <name evidence="1" type="ORF">EYF80_033317</name>
</gene>
<protein>
    <submittedName>
        <fullName evidence="1">Uncharacterized protein</fullName>
    </submittedName>
</protein>
<evidence type="ECO:0000313" key="1">
    <source>
        <dbReference type="EMBL" id="TNN56447.1"/>
    </source>
</evidence>
<dbReference type="EMBL" id="SRLO01000428">
    <property type="protein sequence ID" value="TNN56447.1"/>
    <property type="molecule type" value="Genomic_DNA"/>
</dbReference>
<evidence type="ECO:0000313" key="2">
    <source>
        <dbReference type="Proteomes" id="UP000314294"/>
    </source>
</evidence>
<keyword evidence="2" id="KW-1185">Reference proteome</keyword>
<reference evidence="1 2" key="1">
    <citation type="submission" date="2019-03" db="EMBL/GenBank/DDBJ databases">
        <title>First draft genome of Liparis tanakae, snailfish: a comprehensive survey of snailfish specific genes.</title>
        <authorList>
            <person name="Kim W."/>
            <person name="Song I."/>
            <person name="Jeong J.-H."/>
            <person name="Kim D."/>
            <person name="Kim S."/>
            <person name="Ryu S."/>
            <person name="Song J.Y."/>
            <person name="Lee S.K."/>
        </authorList>
    </citation>
    <scope>NUCLEOTIDE SEQUENCE [LARGE SCALE GENOMIC DNA]</scope>
    <source>
        <tissue evidence="1">Muscle</tissue>
    </source>
</reference>
<accession>A0A4Z2GS90</accession>
<dbReference type="Proteomes" id="UP000314294">
    <property type="component" value="Unassembled WGS sequence"/>
</dbReference>
<name>A0A4Z2GS90_9TELE</name>
<proteinExistence type="predicted"/>